<keyword evidence="4 9" id="KW-1133">Transmembrane helix</keyword>
<organism evidence="12 13">
    <name type="scientific">Lates calcarifer</name>
    <name type="common">Barramundi</name>
    <name type="synonym">Holocentrus calcarifer</name>
    <dbReference type="NCBI Taxonomy" id="8187"/>
    <lineage>
        <taxon>Eukaryota</taxon>
        <taxon>Metazoa</taxon>
        <taxon>Chordata</taxon>
        <taxon>Craniata</taxon>
        <taxon>Vertebrata</taxon>
        <taxon>Euteleostomi</taxon>
        <taxon>Actinopterygii</taxon>
        <taxon>Neopterygii</taxon>
        <taxon>Teleostei</taxon>
        <taxon>Neoteleostei</taxon>
        <taxon>Acanthomorphata</taxon>
        <taxon>Carangaria</taxon>
        <taxon>Carangaria incertae sedis</taxon>
        <taxon>Centropomidae</taxon>
        <taxon>Lates</taxon>
    </lineage>
</organism>
<evidence type="ECO:0000256" key="10">
    <source>
        <dbReference type="SAM" id="SignalP"/>
    </source>
</evidence>
<dbReference type="KEGG" id="lcf:108875542"/>
<evidence type="ECO:0000313" key="15">
    <source>
        <dbReference type="RefSeq" id="XP_018545303.1"/>
    </source>
</evidence>
<evidence type="ECO:0000256" key="6">
    <source>
        <dbReference type="ARBA" id="ARBA00023170"/>
    </source>
</evidence>
<feature type="signal peptide" evidence="10">
    <location>
        <begin position="1"/>
        <end position="22"/>
    </location>
</feature>
<dbReference type="InterPro" id="IPR036116">
    <property type="entry name" value="FN3_sf"/>
</dbReference>
<feature type="compositionally biased region" description="Polar residues" evidence="8">
    <location>
        <begin position="337"/>
        <end position="351"/>
    </location>
</feature>
<dbReference type="GeneTree" id="ENSGT00510000049239"/>
<dbReference type="RefSeq" id="XP_018520053.1">
    <property type="nucleotide sequence ID" value="XM_018664537.2"/>
</dbReference>
<keyword evidence="7" id="KW-0325">Glycoprotein</keyword>
<evidence type="ECO:0000313" key="14">
    <source>
        <dbReference type="RefSeq" id="XP_018520053.1"/>
    </source>
</evidence>
<reference evidence="12" key="3">
    <citation type="submission" date="2025-05" db="UniProtKB">
        <authorList>
            <consortium name="Ensembl"/>
        </authorList>
    </citation>
    <scope>IDENTIFICATION</scope>
</reference>
<dbReference type="PANTHER" id="PTHR23037">
    <property type="entry name" value="CYTOKINE RECEPTOR"/>
    <property type="match status" value="1"/>
</dbReference>
<sequence length="431" mass="48501">MPFGWRIAELLLLLLLSAGAQAQSGDGDTDMEPRISCWSDITTGQSSLTCDLLGGRNDNEDDEDNHEDDSIERMTLCRTDCSLQEEKILCVNSSGDTIRFIDTLVVNFNLSVHLKRGGKITTTVDLKKIVRPRSPHVWNVTFNQETNQATFHIRTPYNNDYLRVDNQLFQLRIWTTGNEMVQNVSSEDNMKIDMEHLWKNTEYHVTVRSIPVKHLQGSWSKWSQPYTFLTPPGEKLPVETSEQQETLYTLIVCLIALVVVIVSVVFFWKNKIYTYMWPSIPHPKDTLVQICKPNKGLLLNFKPEVFSALKVYPMEKTEVQPCEETEPSVSPAAADDAQSTNPCSTQSSDCRSTTSVSTEELELSALLSRSSSDGEDSLQSTSPSPINDLRLGDGPRTPQPERNNGGNEGEVFGVSQQEEAYVTMSSFYQIK</sequence>
<dbReference type="Gene3D" id="2.60.40.10">
    <property type="entry name" value="Immunoglobulins"/>
    <property type="match status" value="1"/>
</dbReference>
<dbReference type="GO" id="GO:0046427">
    <property type="term" value="P:positive regulation of receptor signaling pathway via JAK-STAT"/>
    <property type="evidence" value="ECO:0007669"/>
    <property type="project" value="TreeGrafter"/>
</dbReference>
<dbReference type="Ensembl" id="ENSLCAT00010009593.1">
    <property type="protein sequence ID" value="ENSLCAP00010009378.1"/>
    <property type="gene ID" value="ENSLCAG00010004495.1"/>
</dbReference>
<accession>A0A4W6C697</accession>
<dbReference type="GeneID" id="108875542"/>
<dbReference type="OrthoDB" id="8611929at2759"/>
<evidence type="ECO:0000256" key="2">
    <source>
        <dbReference type="ARBA" id="ARBA00022692"/>
    </source>
</evidence>
<evidence type="ECO:0000256" key="5">
    <source>
        <dbReference type="ARBA" id="ARBA00023136"/>
    </source>
</evidence>
<dbReference type="RefSeq" id="XP_018545303.1">
    <property type="nucleotide sequence ID" value="XM_018689787.2"/>
</dbReference>
<gene>
    <name evidence="12 15" type="primary">LOC108892301</name>
    <name evidence="14" type="synonym">LOC108875542</name>
</gene>
<feature type="chain" id="PRO_5044612532" evidence="10">
    <location>
        <begin position="23"/>
        <end position="431"/>
    </location>
</feature>
<comment type="subcellular location">
    <subcellularLocation>
        <location evidence="1">Membrane</location>
        <topology evidence="1">Single-pass type I membrane protein</topology>
    </subcellularLocation>
</comment>
<dbReference type="SUPFAM" id="SSF49265">
    <property type="entry name" value="Fibronectin type III"/>
    <property type="match status" value="1"/>
</dbReference>
<keyword evidence="13" id="KW-1185">Reference proteome</keyword>
<evidence type="ECO:0000256" key="4">
    <source>
        <dbReference type="ARBA" id="ARBA00022989"/>
    </source>
</evidence>
<keyword evidence="6 14" id="KW-0675">Receptor</keyword>
<dbReference type="PROSITE" id="PS01355">
    <property type="entry name" value="HEMATOPO_REC_S_F1"/>
    <property type="match status" value="1"/>
</dbReference>
<protein>
    <submittedName>
        <fullName evidence="14 15">Interleukin-7 receptor subunit alpha</fullName>
    </submittedName>
</protein>
<evidence type="ECO:0000256" key="1">
    <source>
        <dbReference type="ARBA" id="ARBA00004479"/>
    </source>
</evidence>
<dbReference type="STRING" id="8187.ENSLCAP00010009378"/>
<dbReference type="InterPro" id="IPR013783">
    <property type="entry name" value="Ig-like_fold"/>
</dbReference>
<dbReference type="AlphaFoldDB" id="A0A4W6C697"/>
<dbReference type="GeneID" id="108892301"/>
<name>A0A4W6C697_LATCA</name>
<evidence type="ECO:0000259" key="11">
    <source>
        <dbReference type="PROSITE" id="PS50853"/>
    </source>
</evidence>
<evidence type="ECO:0000256" key="8">
    <source>
        <dbReference type="SAM" id="MobiDB-lite"/>
    </source>
</evidence>
<keyword evidence="5 9" id="KW-0472">Membrane</keyword>
<dbReference type="GO" id="GO:0030097">
    <property type="term" value="P:hemopoiesis"/>
    <property type="evidence" value="ECO:0007669"/>
    <property type="project" value="TreeGrafter"/>
</dbReference>
<dbReference type="GO" id="GO:0009897">
    <property type="term" value="C:external side of plasma membrane"/>
    <property type="evidence" value="ECO:0007669"/>
    <property type="project" value="TreeGrafter"/>
</dbReference>
<keyword evidence="2 9" id="KW-0812">Transmembrane</keyword>
<dbReference type="InterPro" id="IPR003531">
    <property type="entry name" value="Hempt_rcpt_S_F1_CS"/>
</dbReference>
<dbReference type="Proteomes" id="UP000314980">
    <property type="component" value="Unassembled WGS sequence"/>
</dbReference>
<dbReference type="Proteomes" id="UP000694890">
    <property type="component" value="Unplaced"/>
</dbReference>
<dbReference type="PANTHER" id="PTHR23037:SF27">
    <property type="entry name" value="INTERLEUKIN-7 RECEPTOR SUBUNIT ALPHA"/>
    <property type="match status" value="1"/>
</dbReference>
<keyword evidence="3 10" id="KW-0732">Signal</keyword>
<dbReference type="PROSITE" id="PS50853">
    <property type="entry name" value="FN3"/>
    <property type="match status" value="1"/>
</dbReference>
<feature type="compositionally biased region" description="Low complexity" evidence="8">
    <location>
        <begin position="352"/>
        <end position="371"/>
    </location>
</feature>
<dbReference type="InterPro" id="IPR003961">
    <property type="entry name" value="FN3_dom"/>
</dbReference>
<feature type="region of interest" description="Disordered" evidence="8">
    <location>
        <begin position="321"/>
        <end position="417"/>
    </location>
</feature>
<evidence type="ECO:0000256" key="7">
    <source>
        <dbReference type="ARBA" id="ARBA00023180"/>
    </source>
</evidence>
<reference evidence="13" key="1">
    <citation type="submission" date="2015-09" db="EMBL/GenBank/DDBJ databases">
        <authorList>
            <person name="Sai Rama Sridatta P."/>
        </authorList>
    </citation>
    <scope>NUCLEOTIDE SEQUENCE [LARGE SCALE GENOMIC DNA]</scope>
</reference>
<feature type="transmembrane region" description="Helical" evidence="9">
    <location>
        <begin position="247"/>
        <end position="268"/>
    </location>
</feature>
<proteinExistence type="predicted"/>
<evidence type="ECO:0000256" key="3">
    <source>
        <dbReference type="ARBA" id="ARBA00022729"/>
    </source>
</evidence>
<reference evidence="14 15" key="2">
    <citation type="submission" date="2025-04" db="UniProtKB">
        <authorList>
            <consortium name="RefSeq"/>
        </authorList>
    </citation>
    <scope>IDENTIFICATION</scope>
    <source>
        <tissue evidence="14 15">Brain</tissue>
    </source>
</reference>
<dbReference type="GO" id="GO:0004896">
    <property type="term" value="F:cytokine receptor activity"/>
    <property type="evidence" value="ECO:0007669"/>
    <property type="project" value="InterPro"/>
</dbReference>
<evidence type="ECO:0000256" key="9">
    <source>
        <dbReference type="SAM" id="Phobius"/>
    </source>
</evidence>
<feature type="domain" description="Fibronectin type-III" evidence="11">
    <location>
        <begin position="131"/>
        <end position="233"/>
    </location>
</feature>
<dbReference type="Ensembl" id="ENSLCAT00010049299.1">
    <property type="protein sequence ID" value="ENSLCAP00010048112.1"/>
    <property type="gene ID" value="ENSLCAG00010022346.1"/>
</dbReference>
<dbReference type="KEGG" id="lcf:108892301"/>
<evidence type="ECO:0000313" key="13">
    <source>
        <dbReference type="Proteomes" id="UP000314980"/>
    </source>
</evidence>
<evidence type="ECO:0000313" key="12">
    <source>
        <dbReference type="Ensembl" id="ENSLCAP00010009378.1"/>
    </source>
</evidence>